<feature type="chain" id="PRO_5039431381" evidence="1">
    <location>
        <begin position="27"/>
        <end position="245"/>
    </location>
</feature>
<reference evidence="3 4" key="1">
    <citation type="submission" date="2014-06" db="EMBL/GenBank/DDBJ databases">
        <title>Draft genome sequence of Bacillus gaemokensis JCM 15801 (MCCC 1A00707).</title>
        <authorList>
            <person name="Lai Q."/>
            <person name="Liu Y."/>
            <person name="Shao Z."/>
        </authorList>
    </citation>
    <scope>NUCLEOTIDE SEQUENCE [LARGE SCALE GENOMIC DNA]</scope>
    <source>
        <strain evidence="3 4">JCM 15801</strain>
    </source>
</reference>
<dbReference type="InterPro" id="IPR002509">
    <property type="entry name" value="NODB_dom"/>
</dbReference>
<dbReference type="GO" id="GO:0005975">
    <property type="term" value="P:carbohydrate metabolic process"/>
    <property type="evidence" value="ECO:0007669"/>
    <property type="project" value="InterPro"/>
</dbReference>
<proteinExistence type="predicted"/>
<evidence type="ECO:0000259" key="2">
    <source>
        <dbReference type="PROSITE" id="PS51677"/>
    </source>
</evidence>
<feature type="signal peptide" evidence="1">
    <location>
        <begin position="1"/>
        <end position="26"/>
    </location>
</feature>
<dbReference type="eggNOG" id="COG0726">
    <property type="taxonomic scope" value="Bacteria"/>
</dbReference>
<dbReference type="GO" id="GO:0016810">
    <property type="term" value="F:hydrolase activity, acting on carbon-nitrogen (but not peptide) bonds"/>
    <property type="evidence" value="ECO:0007669"/>
    <property type="project" value="InterPro"/>
</dbReference>
<dbReference type="CDD" id="cd10944">
    <property type="entry name" value="CE4_SmPgdA_like"/>
    <property type="match status" value="1"/>
</dbReference>
<dbReference type="PANTHER" id="PTHR10587">
    <property type="entry name" value="GLYCOSYL TRANSFERASE-RELATED"/>
    <property type="match status" value="1"/>
</dbReference>
<dbReference type="Gene3D" id="3.20.20.370">
    <property type="entry name" value="Glycoside hydrolase/deacetylase"/>
    <property type="match status" value="1"/>
</dbReference>
<dbReference type="SUPFAM" id="SSF88713">
    <property type="entry name" value="Glycoside hydrolase/deacetylase"/>
    <property type="match status" value="1"/>
</dbReference>
<dbReference type="AlphaFoldDB" id="A0A073KFV4"/>
<dbReference type="InterPro" id="IPR011330">
    <property type="entry name" value="Glyco_hydro/deAcase_b/a-brl"/>
</dbReference>
<evidence type="ECO:0000313" key="4">
    <source>
        <dbReference type="Proteomes" id="UP000027778"/>
    </source>
</evidence>
<keyword evidence="1" id="KW-0732">Signal</keyword>
<dbReference type="EMBL" id="JOTM01000002">
    <property type="protein sequence ID" value="KEK25396.1"/>
    <property type="molecule type" value="Genomic_DNA"/>
</dbReference>
<dbReference type="RefSeq" id="WP_033673248.1">
    <property type="nucleotide sequence ID" value="NZ_JOTM01000002.1"/>
</dbReference>
<dbReference type="OrthoDB" id="258610at2"/>
<feature type="domain" description="NodB homology" evidence="2">
    <location>
        <begin position="45"/>
        <end position="227"/>
    </location>
</feature>
<dbReference type="PANTHER" id="PTHR10587:SF125">
    <property type="entry name" value="POLYSACCHARIDE DEACETYLASE YHEN-RELATED"/>
    <property type="match status" value="1"/>
</dbReference>
<evidence type="ECO:0000256" key="1">
    <source>
        <dbReference type="SAM" id="SignalP"/>
    </source>
</evidence>
<name>A0A073KFV4_9BACI</name>
<sequence length="245" mass="28223">MMKQIFRCIIIFLSMTTCLISNMDAAANSPLESHSTVQTAATPKKIAYLTFDDGPNKYTSQILNILEQKHGKATFFVIGGKASHYPQTMKRLIREGHYIGLHSMSHDVKRLYTGDPSVLISEMEQTRSIVRQATNLDTHLVRVPYGSMPYLKKNYRDALVSAHYKMWDWTIDTYDWKSYHNPSSILERVMNQSDEQIEVILMHDSSVTVKILPKVIDYLQAKGYTLLPYNPSSHLEVNFWKDTRL</sequence>
<dbReference type="Proteomes" id="UP000027778">
    <property type="component" value="Unassembled WGS sequence"/>
</dbReference>
<gene>
    <name evidence="3" type="ORF">BAGA_12300</name>
</gene>
<dbReference type="PROSITE" id="PS51677">
    <property type="entry name" value="NODB"/>
    <property type="match status" value="1"/>
</dbReference>
<accession>A0A073KFV4</accession>
<dbReference type="InterPro" id="IPR050248">
    <property type="entry name" value="Polysacc_deacetylase_ArnD"/>
</dbReference>
<comment type="caution">
    <text evidence="3">The sequence shown here is derived from an EMBL/GenBank/DDBJ whole genome shotgun (WGS) entry which is preliminary data.</text>
</comment>
<evidence type="ECO:0000313" key="3">
    <source>
        <dbReference type="EMBL" id="KEK25396.1"/>
    </source>
</evidence>
<protein>
    <submittedName>
        <fullName evidence="3">Peptidoglycan N-acetylglucosamine deacetylase</fullName>
    </submittedName>
</protein>
<organism evidence="3 4">
    <name type="scientific">Bacillus gaemokensis</name>
    <dbReference type="NCBI Taxonomy" id="574375"/>
    <lineage>
        <taxon>Bacteria</taxon>
        <taxon>Bacillati</taxon>
        <taxon>Bacillota</taxon>
        <taxon>Bacilli</taxon>
        <taxon>Bacillales</taxon>
        <taxon>Bacillaceae</taxon>
        <taxon>Bacillus</taxon>
        <taxon>Bacillus cereus group</taxon>
    </lineage>
</organism>
<dbReference type="STRING" id="574375.AZF08_07055"/>
<dbReference type="Pfam" id="PF01522">
    <property type="entry name" value="Polysacc_deac_1"/>
    <property type="match status" value="1"/>
</dbReference>
<keyword evidence="4" id="KW-1185">Reference proteome</keyword>